<dbReference type="AlphaFoldDB" id="A0A844XQF6"/>
<accession>A0A844XQF6</accession>
<evidence type="ECO:0000259" key="2">
    <source>
        <dbReference type="Pfam" id="PF00582"/>
    </source>
</evidence>
<dbReference type="PANTHER" id="PTHR46268">
    <property type="entry name" value="STRESS RESPONSE PROTEIN NHAX"/>
    <property type="match status" value="1"/>
</dbReference>
<dbReference type="InterPro" id="IPR006015">
    <property type="entry name" value="Universal_stress_UspA"/>
</dbReference>
<evidence type="ECO:0000313" key="4">
    <source>
        <dbReference type="Proteomes" id="UP000448199"/>
    </source>
</evidence>
<comment type="similarity">
    <text evidence="1">Belongs to the universal stress protein A family.</text>
</comment>
<dbReference type="EMBL" id="WTYC01000002">
    <property type="protein sequence ID" value="MXO47766.1"/>
    <property type="molecule type" value="Genomic_DNA"/>
</dbReference>
<dbReference type="Pfam" id="PF00582">
    <property type="entry name" value="Usp"/>
    <property type="match status" value="1"/>
</dbReference>
<dbReference type="SUPFAM" id="SSF52402">
    <property type="entry name" value="Adenine nucleotide alpha hydrolases-like"/>
    <property type="match status" value="2"/>
</dbReference>
<proteinExistence type="inferred from homology"/>
<sequence length="301" mass="32903">MTRDGLRCKLPSEGSRISLRAETAWSSAMKSLLFNAHQDPGHSRRLDVVLDLARAFDSHLTLLTAMPYEVAASNDPYGAAFAAMVPVWREEVRKFREETERDLANEDVPWDWVDKAGPVALALLKRSSLADLVVVGEREPRAGGEAPSFTAGELALTADCPVLVLPDECTRMDLEKPALVAWDGSAEASHALRAALPFLKRASTVYLATVQTKKGGSKDKFDLPPIRGADYLSHHRISSEMVELEQSENGTAQAIRNAADVRGVGLIVMGAYGRTRLSEWVFGGVTRAMLSDVRVPLLLKH</sequence>
<name>A0A844XQF6_9SPHN</name>
<protein>
    <submittedName>
        <fullName evidence="3">Universal stress protein</fullName>
    </submittedName>
</protein>
<dbReference type="Gene3D" id="3.40.50.12370">
    <property type="match status" value="1"/>
</dbReference>
<reference evidence="3 4" key="1">
    <citation type="submission" date="2019-12" db="EMBL/GenBank/DDBJ databases">
        <title>Genomic-based taxomic classification of the family Erythrobacteraceae.</title>
        <authorList>
            <person name="Xu L."/>
        </authorList>
    </citation>
    <scope>NUCLEOTIDE SEQUENCE [LARGE SCALE GENOMIC DNA]</scope>
    <source>
        <strain evidence="3 4">DSM 17792</strain>
    </source>
</reference>
<keyword evidence="4" id="KW-1185">Reference proteome</keyword>
<organism evidence="3 4">
    <name type="scientific">Qipengyuania vulgaris</name>
    <dbReference type="NCBI Taxonomy" id="291985"/>
    <lineage>
        <taxon>Bacteria</taxon>
        <taxon>Pseudomonadati</taxon>
        <taxon>Pseudomonadota</taxon>
        <taxon>Alphaproteobacteria</taxon>
        <taxon>Sphingomonadales</taxon>
        <taxon>Erythrobacteraceae</taxon>
        <taxon>Qipengyuania</taxon>
    </lineage>
</organism>
<comment type="caution">
    <text evidence="3">The sequence shown here is derived from an EMBL/GenBank/DDBJ whole genome shotgun (WGS) entry which is preliminary data.</text>
</comment>
<gene>
    <name evidence="3" type="ORF">GRI69_05810</name>
</gene>
<feature type="domain" description="UspA" evidence="2">
    <location>
        <begin position="177"/>
        <end position="299"/>
    </location>
</feature>
<dbReference type="Proteomes" id="UP000448199">
    <property type="component" value="Unassembled WGS sequence"/>
</dbReference>
<evidence type="ECO:0000256" key="1">
    <source>
        <dbReference type="ARBA" id="ARBA00008791"/>
    </source>
</evidence>
<dbReference type="PRINTS" id="PR01438">
    <property type="entry name" value="UNVRSLSTRESS"/>
</dbReference>
<dbReference type="InterPro" id="IPR006016">
    <property type="entry name" value="UspA"/>
</dbReference>
<evidence type="ECO:0000313" key="3">
    <source>
        <dbReference type="EMBL" id="MXO47766.1"/>
    </source>
</evidence>
<dbReference type="CDD" id="cd00293">
    <property type="entry name" value="USP-like"/>
    <property type="match status" value="2"/>
</dbReference>
<dbReference type="PANTHER" id="PTHR46268:SF15">
    <property type="entry name" value="UNIVERSAL STRESS PROTEIN HP_0031"/>
    <property type="match status" value="1"/>
</dbReference>